<feature type="coiled-coil region" evidence="1">
    <location>
        <begin position="51"/>
        <end position="83"/>
    </location>
</feature>
<keyword evidence="4" id="KW-1185">Reference proteome</keyword>
<evidence type="ECO:0000256" key="1">
    <source>
        <dbReference type="SAM" id="Coils"/>
    </source>
</evidence>
<reference evidence="3 4" key="1">
    <citation type="journal article" date="2007" name="Nature">
        <title>Evolution of genes and genomes on the Drosophila phylogeny.</title>
        <authorList>
            <consortium name="Drosophila 12 Genomes Consortium"/>
            <person name="Clark A.G."/>
            <person name="Eisen M.B."/>
            <person name="Smith D.R."/>
            <person name="Bergman C.M."/>
            <person name="Oliver B."/>
            <person name="Markow T.A."/>
            <person name="Kaufman T.C."/>
            <person name="Kellis M."/>
            <person name="Gelbart W."/>
            <person name="Iyer V.N."/>
            <person name="Pollard D.A."/>
            <person name="Sackton T.B."/>
            <person name="Larracuente A.M."/>
            <person name="Singh N.D."/>
            <person name="Abad J.P."/>
            <person name="Abt D.N."/>
            <person name="Adryan B."/>
            <person name="Aguade M."/>
            <person name="Akashi H."/>
            <person name="Anderson W.W."/>
            <person name="Aquadro C.F."/>
            <person name="Ardell D.H."/>
            <person name="Arguello R."/>
            <person name="Artieri C.G."/>
            <person name="Barbash D.A."/>
            <person name="Barker D."/>
            <person name="Barsanti P."/>
            <person name="Batterham P."/>
            <person name="Batzoglou S."/>
            <person name="Begun D."/>
            <person name="Bhutkar A."/>
            <person name="Blanco E."/>
            <person name="Bosak S.A."/>
            <person name="Bradley R.K."/>
            <person name="Brand A.D."/>
            <person name="Brent M.R."/>
            <person name="Brooks A.N."/>
            <person name="Brown R.H."/>
            <person name="Butlin R.K."/>
            <person name="Caggese C."/>
            <person name="Calvi B.R."/>
            <person name="Bernardo de Carvalho A."/>
            <person name="Caspi A."/>
            <person name="Castrezana S."/>
            <person name="Celniker S.E."/>
            <person name="Chang J.L."/>
            <person name="Chapple C."/>
            <person name="Chatterji S."/>
            <person name="Chinwalla A."/>
            <person name="Civetta A."/>
            <person name="Clifton S.W."/>
            <person name="Comeron J.M."/>
            <person name="Costello J.C."/>
            <person name="Coyne J.A."/>
            <person name="Daub J."/>
            <person name="David R.G."/>
            <person name="Delcher A.L."/>
            <person name="Delehaunty K."/>
            <person name="Do C.B."/>
            <person name="Ebling H."/>
            <person name="Edwards K."/>
            <person name="Eickbush T."/>
            <person name="Evans J.D."/>
            <person name="Filipski A."/>
            <person name="Findeiss S."/>
            <person name="Freyhult E."/>
            <person name="Fulton L."/>
            <person name="Fulton R."/>
            <person name="Garcia A.C."/>
            <person name="Gardiner A."/>
            <person name="Garfield D.A."/>
            <person name="Garvin B.E."/>
            <person name="Gibson G."/>
            <person name="Gilbert D."/>
            <person name="Gnerre S."/>
            <person name="Godfrey J."/>
            <person name="Good R."/>
            <person name="Gotea V."/>
            <person name="Gravely B."/>
            <person name="Greenberg A.J."/>
            <person name="Griffiths-Jones S."/>
            <person name="Gross S."/>
            <person name="Guigo R."/>
            <person name="Gustafson E.A."/>
            <person name="Haerty W."/>
            <person name="Hahn M.W."/>
            <person name="Halligan D.L."/>
            <person name="Halpern A.L."/>
            <person name="Halter G.M."/>
            <person name="Han M.V."/>
            <person name="Heger A."/>
            <person name="Hillier L."/>
            <person name="Hinrichs A.S."/>
            <person name="Holmes I."/>
            <person name="Hoskins R.A."/>
            <person name="Hubisz M.J."/>
            <person name="Hultmark D."/>
            <person name="Huntley M.A."/>
            <person name="Jaffe D.B."/>
            <person name="Jagadeeshan S."/>
            <person name="Jeck W.R."/>
            <person name="Johnson J."/>
            <person name="Jones C.D."/>
            <person name="Jordan W.C."/>
            <person name="Karpen G.H."/>
            <person name="Kataoka E."/>
            <person name="Keightley P.D."/>
            <person name="Kheradpour P."/>
            <person name="Kirkness E.F."/>
            <person name="Koerich L.B."/>
            <person name="Kristiansen K."/>
            <person name="Kudrna D."/>
            <person name="Kulathinal R.J."/>
            <person name="Kumar S."/>
            <person name="Kwok R."/>
            <person name="Lander E."/>
            <person name="Langley C.H."/>
            <person name="Lapoint R."/>
            <person name="Lazzaro B.P."/>
            <person name="Lee S.J."/>
            <person name="Levesque L."/>
            <person name="Li R."/>
            <person name="Lin C.F."/>
            <person name="Lin M.F."/>
            <person name="Lindblad-Toh K."/>
            <person name="Llopart A."/>
            <person name="Long M."/>
            <person name="Low L."/>
            <person name="Lozovsky E."/>
            <person name="Lu J."/>
            <person name="Luo M."/>
            <person name="Machado C.A."/>
            <person name="Makalowski W."/>
            <person name="Marzo M."/>
            <person name="Matsuda M."/>
            <person name="Matzkin L."/>
            <person name="McAllister B."/>
            <person name="McBride C.S."/>
            <person name="McKernan B."/>
            <person name="McKernan K."/>
            <person name="Mendez-Lago M."/>
            <person name="Minx P."/>
            <person name="Mollenhauer M.U."/>
            <person name="Montooth K."/>
            <person name="Mount S.M."/>
            <person name="Mu X."/>
            <person name="Myers E."/>
            <person name="Negre B."/>
            <person name="Newfeld S."/>
            <person name="Nielsen R."/>
            <person name="Noor M.A."/>
            <person name="O'Grady P."/>
            <person name="Pachter L."/>
            <person name="Papaceit M."/>
            <person name="Parisi M.J."/>
            <person name="Parisi M."/>
            <person name="Parts L."/>
            <person name="Pedersen J.S."/>
            <person name="Pesole G."/>
            <person name="Phillippy A.M."/>
            <person name="Ponting C.P."/>
            <person name="Pop M."/>
            <person name="Porcelli D."/>
            <person name="Powell J.R."/>
            <person name="Prohaska S."/>
            <person name="Pruitt K."/>
            <person name="Puig M."/>
            <person name="Quesneville H."/>
            <person name="Ram K.R."/>
            <person name="Rand D."/>
            <person name="Rasmussen M.D."/>
            <person name="Reed L.K."/>
            <person name="Reenan R."/>
            <person name="Reily A."/>
            <person name="Remington K.A."/>
            <person name="Rieger T.T."/>
            <person name="Ritchie M.G."/>
            <person name="Robin C."/>
            <person name="Rogers Y.H."/>
            <person name="Rohde C."/>
            <person name="Rozas J."/>
            <person name="Rubenfield M.J."/>
            <person name="Ruiz A."/>
            <person name="Russo S."/>
            <person name="Salzberg S.L."/>
            <person name="Sanchez-Gracia A."/>
            <person name="Saranga D.J."/>
            <person name="Sato H."/>
            <person name="Schaeffer S.W."/>
            <person name="Schatz M.C."/>
            <person name="Schlenke T."/>
            <person name="Schwartz R."/>
            <person name="Segarra C."/>
            <person name="Singh R.S."/>
            <person name="Sirot L."/>
            <person name="Sirota M."/>
            <person name="Sisneros N.B."/>
            <person name="Smith C.D."/>
            <person name="Smith T.F."/>
            <person name="Spieth J."/>
            <person name="Stage D.E."/>
            <person name="Stark A."/>
            <person name="Stephan W."/>
            <person name="Strausberg R.L."/>
            <person name="Strempel S."/>
            <person name="Sturgill D."/>
            <person name="Sutton G."/>
            <person name="Sutton G.G."/>
            <person name="Tao W."/>
            <person name="Teichmann S."/>
            <person name="Tobari Y.N."/>
            <person name="Tomimura Y."/>
            <person name="Tsolas J.M."/>
            <person name="Valente V.L."/>
            <person name="Venter E."/>
            <person name="Venter J.C."/>
            <person name="Vicario S."/>
            <person name="Vieira F.G."/>
            <person name="Vilella A.J."/>
            <person name="Villasante A."/>
            <person name="Walenz B."/>
            <person name="Wang J."/>
            <person name="Wasserman M."/>
            <person name="Watts T."/>
            <person name="Wilson D."/>
            <person name="Wilson R.K."/>
            <person name="Wing R.A."/>
            <person name="Wolfner M.F."/>
            <person name="Wong A."/>
            <person name="Wong G.K."/>
            <person name="Wu C.I."/>
            <person name="Wu G."/>
            <person name="Yamamoto D."/>
            <person name="Yang H.P."/>
            <person name="Yang S.P."/>
            <person name="Yorke J.A."/>
            <person name="Yoshida K."/>
            <person name="Zdobnov E."/>
            <person name="Zhang P."/>
            <person name="Zhang Y."/>
            <person name="Zimin A.V."/>
            <person name="Baldwin J."/>
            <person name="Abdouelleil A."/>
            <person name="Abdulkadir J."/>
            <person name="Abebe A."/>
            <person name="Abera B."/>
            <person name="Abreu J."/>
            <person name="Acer S.C."/>
            <person name="Aftuck L."/>
            <person name="Alexander A."/>
            <person name="An P."/>
            <person name="Anderson E."/>
            <person name="Anderson S."/>
            <person name="Arachi H."/>
            <person name="Azer M."/>
            <person name="Bachantsang P."/>
            <person name="Barry A."/>
            <person name="Bayul T."/>
            <person name="Berlin A."/>
            <person name="Bessette D."/>
            <person name="Bloom T."/>
            <person name="Blye J."/>
            <person name="Boguslavskiy L."/>
            <person name="Bonnet C."/>
            <person name="Boukhgalter B."/>
            <person name="Bourzgui I."/>
            <person name="Brown A."/>
            <person name="Cahill P."/>
            <person name="Channer S."/>
            <person name="Cheshatsang Y."/>
            <person name="Chuda L."/>
            <person name="Citroen M."/>
            <person name="Collymore A."/>
            <person name="Cooke P."/>
            <person name="Costello M."/>
            <person name="D'Aco K."/>
            <person name="Daza R."/>
            <person name="De Haan G."/>
            <person name="DeGray S."/>
            <person name="DeMaso C."/>
            <person name="Dhargay N."/>
            <person name="Dooley K."/>
            <person name="Dooley E."/>
            <person name="Doricent M."/>
            <person name="Dorje P."/>
            <person name="Dorjee K."/>
            <person name="Dupes A."/>
            <person name="Elong R."/>
            <person name="Falk J."/>
            <person name="Farina A."/>
            <person name="Faro S."/>
            <person name="Ferguson D."/>
            <person name="Fisher S."/>
            <person name="Foley C.D."/>
            <person name="Franke A."/>
            <person name="Friedrich D."/>
            <person name="Gadbois L."/>
            <person name="Gearin G."/>
            <person name="Gearin C.R."/>
            <person name="Giannoukos G."/>
            <person name="Goode T."/>
            <person name="Graham J."/>
            <person name="Grandbois E."/>
            <person name="Grewal S."/>
            <person name="Gyaltsen K."/>
            <person name="Hafez N."/>
            <person name="Hagos B."/>
            <person name="Hall J."/>
            <person name="Henson C."/>
            <person name="Hollinger A."/>
            <person name="Honan T."/>
            <person name="Huard M.D."/>
            <person name="Hughes L."/>
            <person name="Hurhula B."/>
            <person name="Husby M.E."/>
            <person name="Kamat A."/>
            <person name="Kanga B."/>
            <person name="Kashin S."/>
            <person name="Khazanovich D."/>
            <person name="Kisner P."/>
            <person name="Lance K."/>
            <person name="Lara M."/>
            <person name="Lee W."/>
            <person name="Lennon N."/>
            <person name="Letendre F."/>
            <person name="LeVine R."/>
            <person name="Lipovsky A."/>
            <person name="Liu X."/>
            <person name="Liu J."/>
            <person name="Liu S."/>
            <person name="Lokyitsang T."/>
            <person name="Lokyitsang Y."/>
            <person name="Lubonja R."/>
            <person name="Lui A."/>
            <person name="MacDonald P."/>
            <person name="Magnisalis V."/>
            <person name="Maru K."/>
            <person name="Matthews C."/>
            <person name="McCusker W."/>
            <person name="McDonough S."/>
            <person name="Mehta T."/>
            <person name="Meldrim J."/>
            <person name="Meneus L."/>
            <person name="Mihai O."/>
            <person name="Mihalev A."/>
            <person name="Mihova T."/>
            <person name="Mittelman R."/>
            <person name="Mlenga V."/>
            <person name="Montmayeur A."/>
            <person name="Mulrain L."/>
            <person name="Navidi A."/>
            <person name="Naylor J."/>
            <person name="Negash T."/>
            <person name="Nguyen T."/>
            <person name="Nguyen N."/>
            <person name="Nicol R."/>
            <person name="Norbu C."/>
            <person name="Norbu N."/>
            <person name="Novod N."/>
            <person name="O'Neill B."/>
            <person name="Osman S."/>
            <person name="Markiewicz E."/>
            <person name="Oyono O.L."/>
            <person name="Patti C."/>
            <person name="Phunkhang P."/>
            <person name="Pierre F."/>
            <person name="Priest M."/>
            <person name="Raghuraman S."/>
            <person name="Rege F."/>
            <person name="Reyes R."/>
            <person name="Rise C."/>
            <person name="Rogov P."/>
            <person name="Ross K."/>
            <person name="Ryan E."/>
            <person name="Settipalli S."/>
            <person name="Shea T."/>
            <person name="Sherpa N."/>
            <person name="Shi L."/>
            <person name="Shih D."/>
            <person name="Sparrow T."/>
            <person name="Spaulding J."/>
            <person name="Stalker J."/>
            <person name="Stange-Thomann N."/>
            <person name="Stavropoulos S."/>
            <person name="Stone C."/>
            <person name="Strader C."/>
            <person name="Tesfaye S."/>
            <person name="Thomson T."/>
            <person name="Thoulutsang Y."/>
            <person name="Thoulutsang D."/>
            <person name="Topham K."/>
            <person name="Topping I."/>
            <person name="Tsamla T."/>
            <person name="Vassiliev H."/>
            <person name="Vo A."/>
            <person name="Wangchuk T."/>
            <person name="Wangdi T."/>
            <person name="Weiand M."/>
            <person name="Wilkinson J."/>
            <person name="Wilson A."/>
            <person name="Yadav S."/>
            <person name="Young G."/>
            <person name="Yu Q."/>
            <person name="Zembek L."/>
            <person name="Zhong D."/>
            <person name="Zimmer A."/>
            <person name="Zwirko Z."/>
            <person name="Jaffe D.B."/>
            <person name="Alvarez P."/>
            <person name="Brockman W."/>
            <person name="Butler J."/>
            <person name="Chin C."/>
            <person name="Gnerre S."/>
            <person name="Grabherr M."/>
            <person name="Kleber M."/>
            <person name="Mauceli E."/>
            <person name="MacCallum I."/>
        </authorList>
    </citation>
    <scope>NUCLEOTIDE SEQUENCE [LARGE SCALE GENOMIC DNA]</scope>
    <source>
        <strain evidence="4">Tucson 15287-2541.00</strain>
    </source>
</reference>
<gene>
    <name evidence="3" type="primary">Dgri\GH15474</name>
    <name evidence="3" type="ORF">Dgri_GH15474</name>
</gene>
<sequence length="134" mass="15309">MATGNWQLANQVGSQVGSKKPGKDDRYTRCEYLKAKRAVKVINQLLSHNSTPSAKEKVEKEEVEKEEVEKKKVEKEEVETSNAFGIPFGIKRSFSVLMKKRTWTGKRGRGNGIEWKEGRRITVNNTKQLERDGE</sequence>
<dbReference type="Proteomes" id="UP000001070">
    <property type="component" value="Unassembled WGS sequence"/>
</dbReference>
<dbReference type="EMBL" id="CH916366">
    <property type="protein sequence ID" value="EDV95976.1"/>
    <property type="molecule type" value="Genomic_DNA"/>
</dbReference>
<feature type="region of interest" description="Disordered" evidence="2">
    <location>
        <begin position="107"/>
        <end position="134"/>
    </location>
</feature>
<feature type="compositionally biased region" description="Polar residues" evidence="2">
    <location>
        <begin position="1"/>
        <end position="17"/>
    </location>
</feature>
<accession>B4J2B7</accession>
<evidence type="ECO:0000313" key="4">
    <source>
        <dbReference type="Proteomes" id="UP000001070"/>
    </source>
</evidence>
<dbReference type="InParanoid" id="B4J2B7"/>
<dbReference type="HOGENOM" id="CLU_1898390_0_0_1"/>
<organism evidence="4">
    <name type="scientific">Drosophila grimshawi</name>
    <name type="common">Hawaiian fruit fly</name>
    <name type="synonym">Idiomyia grimshawi</name>
    <dbReference type="NCBI Taxonomy" id="7222"/>
    <lineage>
        <taxon>Eukaryota</taxon>
        <taxon>Metazoa</taxon>
        <taxon>Ecdysozoa</taxon>
        <taxon>Arthropoda</taxon>
        <taxon>Hexapoda</taxon>
        <taxon>Insecta</taxon>
        <taxon>Pterygota</taxon>
        <taxon>Neoptera</taxon>
        <taxon>Endopterygota</taxon>
        <taxon>Diptera</taxon>
        <taxon>Brachycera</taxon>
        <taxon>Muscomorpha</taxon>
        <taxon>Ephydroidea</taxon>
        <taxon>Drosophilidae</taxon>
        <taxon>Drosophila</taxon>
        <taxon>Hawaiian Drosophila</taxon>
    </lineage>
</organism>
<feature type="region of interest" description="Disordered" evidence="2">
    <location>
        <begin position="1"/>
        <end position="25"/>
    </location>
</feature>
<protein>
    <submittedName>
        <fullName evidence="3">GH15474</fullName>
    </submittedName>
</protein>
<evidence type="ECO:0000313" key="3">
    <source>
        <dbReference type="EMBL" id="EDV95976.1"/>
    </source>
</evidence>
<dbReference type="AlphaFoldDB" id="B4J2B7"/>
<name>B4J2B7_DROGR</name>
<proteinExistence type="predicted"/>
<evidence type="ECO:0000256" key="2">
    <source>
        <dbReference type="SAM" id="MobiDB-lite"/>
    </source>
</evidence>
<keyword evidence="1" id="KW-0175">Coiled coil</keyword>